<dbReference type="GO" id="GO:0005524">
    <property type="term" value="F:ATP binding"/>
    <property type="evidence" value="ECO:0007669"/>
    <property type="project" value="UniProtKB-UniRule"/>
</dbReference>
<evidence type="ECO:0000256" key="11">
    <source>
        <dbReference type="SAM" id="MobiDB-lite"/>
    </source>
</evidence>
<dbReference type="InterPro" id="IPR000719">
    <property type="entry name" value="Prot_kinase_dom"/>
</dbReference>
<evidence type="ECO:0000256" key="3">
    <source>
        <dbReference type="ARBA" id="ARBA00022527"/>
    </source>
</evidence>
<dbReference type="PROSITE" id="PS50219">
    <property type="entry name" value="CNH"/>
    <property type="match status" value="1"/>
</dbReference>
<feature type="compositionally biased region" description="Acidic residues" evidence="11">
    <location>
        <begin position="747"/>
        <end position="763"/>
    </location>
</feature>
<evidence type="ECO:0000256" key="6">
    <source>
        <dbReference type="ARBA" id="ARBA00022777"/>
    </source>
</evidence>
<evidence type="ECO:0000313" key="15">
    <source>
        <dbReference type="RefSeq" id="XP_034294880.1"/>
    </source>
</evidence>
<dbReference type="SMART" id="SM00220">
    <property type="entry name" value="S_TKc"/>
    <property type="match status" value="1"/>
</dbReference>
<dbReference type="PROSITE" id="PS50011">
    <property type="entry name" value="PROTEIN_KINASE_DOM"/>
    <property type="match status" value="1"/>
</dbReference>
<dbReference type="SMART" id="SM00036">
    <property type="entry name" value="CNH"/>
    <property type="match status" value="1"/>
</dbReference>
<evidence type="ECO:0000256" key="2">
    <source>
        <dbReference type="ARBA" id="ARBA00012513"/>
    </source>
</evidence>
<dbReference type="PROSITE" id="PS00108">
    <property type="entry name" value="PROTEIN_KINASE_ST"/>
    <property type="match status" value="1"/>
</dbReference>
<gene>
    <name evidence="15" type="primary">TNIK</name>
</gene>
<dbReference type="InterPro" id="IPR011009">
    <property type="entry name" value="Kinase-like_dom_sf"/>
</dbReference>
<dbReference type="InterPro" id="IPR008271">
    <property type="entry name" value="Ser/Thr_kinase_AS"/>
</dbReference>
<evidence type="ECO:0000313" key="14">
    <source>
        <dbReference type="Proteomes" id="UP001652622"/>
    </source>
</evidence>
<evidence type="ECO:0000256" key="9">
    <source>
        <dbReference type="ARBA" id="ARBA00048679"/>
    </source>
</evidence>
<feature type="binding site" evidence="10">
    <location>
        <position position="54"/>
    </location>
    <ligand>
        <name>ATP</name>
        <dbReference type="ChEBI" id="CHEBI:30616"/>
    </ligand>
</feature>
<dbReference type="Pfam" id="PF00069">
    <property type="entry name" value="Pkinase"/>
    <property type="match status" value="1"/>
</dbReference>
<feature type="domain" description="CNH" evidence="13">
    <location>
        <begin position="960"/>
        <end position="1247"/>
    </location>
</feature>
<dbReference type="GO" id="GO:0004674">
    <property type="term" value="F:protein serine/threonine kinase activity"/>
    <property type="evidence" value="ECO:0007669"/>
    <property type="project" value="UniProtKB-KW"/>
</dbReference>
<comment type="similarity">
    <text evidence="1">Belongs to the protein kinase superfamily. STE Ser/Thr protein kinase family. STE20 subfamily.</text>
</comment>
<proteinExistence type="inferred from homology"/>
<evidence type="ECO:0000259" key="12">
    <source>
        <dbReference type="PROSITE" id="PS50011"/>
    </source>
</evidence>
<evidence type="ECO:0000256" key="10">
    <source>
        <dbReference type="PROSITE-ProRule" id="PRU10141"/>
    </source>
</evidence>
<evidence type="ECO:0000256" key="4">
    <source>
        <dbReference type="ARBA" id="ARBA00022679"/>
    </source>
</evidence>
<dbReference type="InterPro" id="IPR017441">
    <property type="entry name" value="Protein_kinase_ATP_BS"/>
</dbReference>
<reference evidence="15" key="1">
    <citation type="submission" date="2025-08" db="UniProtKB">
        <authorList>
            <consortium name="RefSeq"/>
        </authorList>
    </citation>
    <scope>IDENTIFICATION</scope>
    <source>
        <tissue evidence="15">Blood</tissue>
    </source>
</reference>
<dbReference type="Gene3D" id="1.10.510.10">
    <property type="entry name" value="Transferase(Phosphotransferase) domain 1"/>
    <property type="match status" value="1"/>
</dbReference>
<feature type="region of interest" description="Disordered" evidence="11">
    <location>
        <begin position="503"/>
        <end position="808"/>
    </location>
</feature>
<keyword evidence="14" id="KW-1185">Reference proteome</keyword>
<organism evidence="14 15">
    <name type="scientific">Pantherophis guttatus</name>
    <name type="common">Corn snake</name>
    <name type="synonym">Elaphe guttata</name>
    <dbReference type="NCBI Taxonomy" id="94885"/>
    <lineage>
        <taxon>Eukaryota</taxon>
        <taxon>Metazoa</taxon>
        <taxon>Chordata</taxon>
        <taxon>Craniata</taxon>
        <taxon>Vertebrata</taxon>
        <taxon>Euteleostomi</taxon>
        <taxon>Lepidosauria</taxon>
        <taxon>Squamata</taxon>
        <taxon>Bifurcata</taxon>
        <taxon>Unidentata</taxon>
        <taxon>Episquamata</taxon>
        <taxon>Toxicofera</taxon>
        <taxon>Serpentes</taxon>
        <taxon>Colubroidea</taxon>
        <taxon>Colubridae</taxon>
        <taxon>Colubrinae</taxon>
        <taxon>Pantherophis</taxon>
    </lineage>
</organism>
<evidence type="ECO:0000256" key="5">
    <source>
        <dbReference type="ARBA" id="ARBA00022741"/>
    </source>
</evidence>
<evidence type="ECO:0000256" key="1">
    <source>
        <dbReference type="ARBA" id="ARBA00008874"/>
    </source>
</evidence>
<feature type="compositionally biased region" description="Basic and acidic residues" evidence="11">
    <location>
        <begin position="722"/>
        <end position="740"/>
    </location>
</feature>
<dbReference type="SUPFAM" id="SSF56112">
    <property type="entry name" value="Protein kinase-like (PK-like)"/>
    <property type="match status" value="1"/>
</dbReference>
<feature type="domain" description="Protein kinase" evidence="12">
    <location>
        <begin position="25"/>
        <end position="289"/>
    </location>
</feature>
<dbReference type="RefSeq" id="XP_034294880.1">
    <property type="nucleotide sequence ID" value="XM_034438989.2"/>
</dbReference>
<keyword evidence="5 10" id="KW-0547">Nucleotide-binding</keyword>
<feature type="compositionally biased region" description="Low complexity" evidence="11">
    <location>
        <begin position="646"/>
        <end position="676"/>
    </location>
</feature>
<dbReference type="PROSITE" id="PS00107">
    <property type="entry name" value="PROTEIN_KINASE_ATP"/>
    <property type="match status" value="1"/>
</dbReference>
<feature type="region of interest" description="Disordered" evidence="11">
    <location>
        <begin position="415"/>
        <end position="439"/>
    </location>
</feature>
<comment type="catalytic activity">
    <reaction evidence="8">
        <text>L-threonyl-[protein] + ATP = O-phospho-L-threonyl-[protein] + ADP + H(+)</text>
        <dbReference type="Rhea" id="RHEA:46608"/>
        <dbReference type="Rhea" id="RHEA-COMP:11060"/>
        <dbReference type="Rhea" id="RHEA-COMP:11605"/>
        <dbReference type="ChEBI" id="CHEBI:15378"/>
        <dbReference type="ChEBI" id="CHEBI:30013"/>
        <dbReference type="ChEBI" id="CHEBI:30616"/>
        <dbReference type="ChEBI" id="CHEBI:61977"/>
        <dbReference type="ChEBI" id="CHEBI:456216"/>
        <dbReference type="EC" id="2.7.11.1"/>
    </reaction>
</comment>
<dbReference type="Proteomes" id="UP001652622">
    <property type="component" value="Unplaced"/>
</dbReference>
<keyword evidence="6 15" id="KW-0418">Kinase</keyword>
<feature type="compositionally biased region" description="Basic and acidic residues" evidence="11">
    <location>
        <begin position="696"/>
        <end position="710"/>
    </location>
</feature>
<dbReference type="GO" id="GO:0005829">
    <property type="term" value="C:cytosol"/>
    <property type="evidence" value="ECO:0007669"/>
    <property type="project" value="TreeGrafter"/>
</dbReference>
<name>A0A6P9DUS8_PANGU</name>
<dbReference type="PANTHER" id="PTHR47096:SF1">
    <property type="entry name" value="MISSHAPEN LIKE KINASE 1"/>
    <property type="match status" value="1"/>
</dbReference>
<keyword evidence="7 10" id="KW-0067">ATP-binding</keyword>
<feature type="compositionally biased region" description="Basic and acidic residues" evidence="11">
    <location>
        <begin position="288"/>
        <end position="307"/>
    </location>
</feature>
<sequence length="1273" mass="145407">MASDSPARSLDEIDLSALRDPAGIFELVELVGNGTYGQVYKGRHVKTGQLAAIKVMDVTGDEEEEIKQEINMLKKYSHHRNIATYYGAFIKKNPPGMDDQLWLVMEFCGAGSVTDLIKNTKGNTLKEEWIAYICREILRGLSHLHQHKVIHRDIKGQNVLLTENAEVKLVDFGVSAQLDRTVGRRNTFIGTPYWMAPEVIACDENPDATYDFKSDLWSLGITAIEMAEGAPPLCDMHPMRALFLIPRNPAPRLKSKKWSKKFQSFIESCLVKNHGQRPTTEQLMKHPFIRDQPNERQVRIQLKDHIDRTKKKRGEKDETEYEYSGSEEEEEENDSGEPSSILNLPGESTLRRDFLRLQLANKERSEALRRQQLEQQQRENEEHKRQLLAERQKRIEEQKEQRRRLEEQQRREKELRKQQEREQRRHYEEQLRREEERRRAEHEQEYIRRQLEEEQRQLEILQQQLLQEQALLLEYKRKQLEEQRQAERLQRQLQQERDYLVSLQQQQRQEQRPTEKKPLYHYKEGMNATEKPAWAKEVEERSRLNRQSSPAMPHKVANRISDPNLPPRSESFSISGVQPARTPPMLRSVDPQVPQRTTSISPALARKNSPGNGNALGPRLGSQPIRASNPDLRRTEPIIENLIQRTSSGSSSSSSTPSSQPSSQAGSQPGSQAGSSERNRARGNAKLEGSPILPHEPAKVKQEDSKEMTRPSRPADLTALAKELRELRIEETNRPLKKVTDYSSSSEESESSEEEEEDGESETQDGTVPVSDIPRLIPTGMPANESYNLGMVSSHGGLEPPHPDKFSSISREGTLMIRETSGDHKRSGHPASNGFAGHVNLPDLVQQSHSPAGTPTEGLGRVSTHGQEMEPVAEYGMGSSTKASFAPFVDTRVYQTSPTDEDEDDDEESSATALFTSELLRQEQAKLNEARKISVVNVNPTNIRPHSDTPEIRKYKKRFNSEILCAALWGVNLLVGTENGLMLLDRSGQGKVYNLINRRRFQQMDVLEGLNVLVTISGKKNKLRVYYLSWLRNRILHNDPEVEKKQGWITVGDLEGCIHYKVVKYERIKFLVIALKNAVEIYAWAPKPYHKFMAFKSFADLQHKPLLVDLTVEEGQRLKVIFGSHTGFHVIDVDSGNSYDIYIPSHIQGNITPHAIVILPKTDGMEMLVCYEDEGVYVNTYGRITKDVVLQWGEMPTSVAYIHSNQIMGWGEKAIEIRSVETGHLDGVFMHKRAQRLKFLCERNDKVFFASVRSGGSSQVFFMTLNRNSMMNW</sequence>
<dbReference type="CDD" id="cd06637">
    <property type="entry name" value="STKc_TNIK"/>
    <property type="match status" value="1"/>
</dbReference>
<feature type="compositionally biased region" description="Acidic residues" evidence="11">
    <location>
        <begin position="317"/>
        <end position="335"/>
    </location>
</feature>
<dbReference type="CTD" id="23043"/>
<protein>
    <recommendedName>
        <fullName evidence="2">non-specific serine/threonine protein kinase</fullName>
        <ecNumber evidence="2">2.7.11.1</ecNumber>
    </recommendedName>
</protein>
<dbReference type="EC" id="2.7.11.1" evidence="2"/>
<keyword evidence="4" id="KW-0808">Transferase</keyword>
<evidence type="ECO:0000259" key="13">
    <source>
        <dbReference type="PROSITE" id="PS50219"/>
    </source>
</evidence>
<feature type="compositionally biased region" description="Basic and acidic residues" evidence="11">
    <location>
        <begin position="533"/>
        <end position="543"/>
    </location>
</feature>
<feature type="region of interest" description="Disordered" evidence="11">
    <location>
        <begin position="276"/>
        <end position="347"/>
    </location>
</feature>
<dbReference type="Pfam" id="PF00780">
    <property type="entry name" value="CNH"/>
    <property type="match status" value="1"/>
</dbReference>
<evidence type="ECO:0000256" key="7">
    <source>
        <dbReference type="ARBA" id="ARBA00022840"/>
    </source>
</evidence>
<feature type="compositionally biased region" description="Basic and acidic residues" evidence="11">
    <location>
        <begin position="509"/>
        <end position="524"/>
    </location>
</feature>
<accession>A0A6P9DUS8</accession>
<dbReference type="FunFam" id="1.10.510.10:FF:000003">
    <property type="entry name" value="TRAF2 and NCK-interacting protein kinase isoform 4"/>
    <property type="match status" value="1"/>
</dbReference>
<keyword evidence="3" id="KW-0723">Serine/threonine-protein kinase</keyword>
<dbReference type="InterPro" id="IPR051700">
    <property type="entry name" value="STE20_Ser-Thr_kinase"/>
</dbReference>
<evidence type="ECO:0000256" key="8">
    <source>
        <dbReference type="ARBA" id="ARBA00047899"/>
    </source>
</evidence>
<comment type="catalytic activity">
    <reaction evidence="9">
        <text>L-seryl-[protein] + ATP = O-phospho-L-seryl-[protein] + ADP + H(+)</text>
        <dbReference type="Rhea" id="RHEA:17989"/>
        <dbReference type="Rhea" id="RHEA-COMP:9863"/>
        <dbReference type="Rhea" id="RHEA-COMP:11604"/>
        <dbReference type="ChEBI" id="CHEBI:15378"/>
        <dbReference type="ChEBI" id="CHEBI:29999"/>
        <dbReference type="ChEBI" id="CHEBI:30616"/>
        <dbReference type="ChEBI" id="CHEBI:83421"/>
        <dbReference type="ChEBI" id="CHEBI:456216"/>
        <dbReference type="EC" id="2.7.11.1"/>
    </reaction>
</comment>
<dbReference type="Gene3D" id="3.30.200.20">
    <property type="entry name" value="Phosphorylase Kinase, domain 1"/>
    <property type="match status" value="1"/>
</dbReference>
<dbReference type="GeneID" id="117678190"/>
<dbReference type="OrthoDB" id="8957712at2759"/>
<dbReference type="FunFam" id="3.30.200.20:FF:000006">
    <property type="entry name" value="TRAF2 and NCK-interacting protein kinase isoform 4"/>
    <property type="match status" value="1"/>
</dbReference>
<dbReference type="AlphaFoldDB" id="A0A6P9DUS8"/>
<dbReference type="PANTHER" id="PTHR47096">
    <property type="entry name" value="MISSHAPEN LIKE KINASE 1"/>
    <property type="match status" value="1"/>
</dbReference>
<dbReference type="InterPro" id="IPR001180">
    <property type="entry name" value="CNH_dom"/>
</dbReference>